<proteinExistence type="predicted"/>
<dbReference type="Gene3D" id="3.30.565.10">
    <property type="entry name" value="Histidine kinase-like ATPase, C-terminal domain"/>
    <property type="match status" value="1"/>
</dbReference>
<keyword evidence="12" id="KW-1185">Reference proteome</keyword>
<evidence type="ECO:0000256" key="6">
    <source>
        <dbReference type="ARBA" id="ARBA00022777"/>
    </source>
</evidence>
<gene>
    <name evidence="11" type="ORF">Sdiek1_2422</name>
</gene>
<dbReference type="CDD" id="cd00082">
    <property type="entry name" value="HisKA"/>
    <property type="match status" value="1"/>
</dbReference>
<keyword evidence="7" id="KW-0067">ATP-binding</keyword>
<comment type="catalytic activity">
    <reaction evidence="1">
        <text>ATP + protein L-histidine = ADP + protein N-phospho-L-histidine.</text>
        <dbReference type="EC" id="2.7.13.3"/>
    </reaction>
</comment>
<dbReference type="SUPFAM" id="SSF47384">
    <property type="entry name" value="Homodimeric domain of signal transducing histidine kinase"/>
    <property type="match status" value="1"/>
</dbReference>
<keyword evidence="9" id="KW-1133">Transmembrane helix</keyword>
<dbReference type="InterPro" id="IPR003594">
    <property type="entry name" value="HATPase_dom"/>
</dbReference>
<feature type="transmembrane region" description="Helical" evidence="9">
    <location>
        <begin position="6"/>
        <end position="27"/>
    </location>
</feature>
<dbReference type="GO" id="GO:0005524">
    <property type="term" value="F:ATP binding"/>
    <property type="evidence" value="ECO:0007669"/>
    <property type="project" value="UniProtKB-KW"/>
</dbReference>
<dbReference type="Gene3D" id="1.10.287.130">
    <property type="match status" value="1"/>
</dbReference>
<evidence type="ECO:0000256" key="3">
    <source>
        <dbReference type="ARBA" id="ARBA00022553"/>
    </source>
</evidence>
<evidence type="ECO:0000313" key="11">
    <source>
        <dbReference type="EMBL" id="ARU49572.1"/>
    </source>
</evidence>
<feature type="domain" description="Histidine kinase" evidence="10">
    <location>
        <begin position="355"/>
        <end position="570"/>
    </location>
</feature>
<keyword evidence="4 11" id="KW-0808">Transferase</keyword>
<organism evidence="11 12">
    <name type="scientific">Sulfurospirillum diekertiae</name>
    <dbReference type="NCBI Taxonomy" id="1854492"/>
    <lineage>
        <taxon>Bacteria</taxon>
        <taxon>Pseudomonadati</taxon>
        <taxon>Campylobacterota</taxon>
        <taxon>Epsilonproteobacteria</taxon>
        <taxon>Campylobacterales</taxon>
        <taxon>Sulfurospirillaceae</taxon>
        <taxon>Sulfurospirillum</taxon>
    </lineage>
</organism>
<keyword evidence="9" id="KW-0812">Transmembrane</keyword>
<keyword evidence="3" id="KW-0597">Phosphoprotein</keyword>
<keyword evidence="8" id="KW-0902">Two-component regulatory system</keyword>
<dbReference type="InterPro" id="IPR003661">
    <property type="entry name" value="HisK_dim/P_dom"/>
</dbReference>
<evidence type="ECO:0000256" key="9">
    <source>
        <dbReference type="SAM" id="Phobius"/>
    </source>
</evidence>
<accession>A0A1Y0HN89</accession>
<dbReference type="Pfam" id="PF05228">
    <property type="entry name" value="CHASE4"/>
    <property type="match status" value="1"/>
</dbReference>
<dbReference type="InterPro" id="IPR007892">
    <property type="entry name" value="CHASE4"/>
</dbReference>
<evidence type="ECO:0000256" key="8">
    <source>
        <dbReference type="ARBA" id="ARBA00023012"/>
    </source>
</evidence>
<dbReference type="RefSeq" id="WP_087439306.1">
    <property type="nucleotide sequence ID" value="NZ_CP021416.1"/>
</dbReference>
<dbReference type="PRINTS" id="PR00344">
    <property type="entry name" value="BCTRLSENSOR"/>
</dbReference>
<dbReference type="GO" id="GO:0000155">
    <property type="term" value="F:phosphorelay sensor kinase activity"/>
    <property type="evidence" value="ECO:0007669"/>
    <property type="project" value="InterPro"/>
</dbReference>
<protein>
    <recommendedName>
        <fullName evidence="2">histidine kinase</fullName>
        <ecNumber evidence="2">2.7.13.3</ecNumber>
    </recommendedName>
</protein>
<dbReference type="EC" id="2.7.13.3" evidence="2"/>
<dbReference type="EMBL" id="CP021416">
    <property type="protein sequence ID" value="ARU49572.1"/>
    <property type="molecule type" value="Genomic_DNA"/>
</dbReference>
<dbReference type="PROSITE" id="PS50109">
    <property type="entry name" value="HIS_KIN"/>
    <property type="match status" value="1"/>
</dbReference>
<evidence type="ECO:0000256" key="2">
    <source>
        <dbReference type="ARBA" id="ARBA00012438"/>
    </source>
</evidence>
<reference evidence="12" key="1">
    <citation type="submission" date="2017-05" db="EMBL/GenBank/DDBJ databases">
        <title>Dechlorination kinetics govern the competition between two new strains of the genus Sulfurospirillum.</title>
        <authorList>
            <person name="Buttet G.F."/>
            <person name="Murray A.M."/>
            <person name="Goris T."/>
            <person name="Burion M."/>
            <person name="Lin B."/>
            <person name="Rolle M."/>
            <person name="Maillard J."/>
        </authorList>
    </citation>
    <scope>NUCLEOTIDE SEQUENCE [LARGE SCALE GENOMIC DNA]</scope>
    <source>
        <strain evidence="12">SL2-1</strain>
    </source>
</reference>
<dbReference type="Pfam" id="PF02518">
    <property type="entry name" value="HATPase_c"/>
    <property type="match status" value="1"/>
</dbReference>
<dbReference type="InterPro" id="IPR005467">
    <property type="entry name" value="His_kinase_dom"/>
</dbReference>
<keyword evidence="6" id="KW-0418">Kinase</keyword>
<evidence type="ECO:0000256" key="5">
    <source>
        <dbReference type="ARBA" id="ARBA00022741"/>
    </source>
</evidence>
<dbReference type="KEGG" id="suls:Sdiek1_2422"/>
<dbReference type="OrthoDB" id="224978at2"/>
<evidence type="ECO:0000313" key="12">
    <source>
        <dbReference type="Proteomes" id="UP000196005"/>
    </source>
</evidence>
<evidence type="ECO:0000256" key="4">
    <source>
        <dbReference type="ARBA" id="ARBA00022679"/>
    </source>
</evidence>
<dbReference type="Proteomes" id="UP000196005">
    <property type="component" value="Chromosome"/>
</dbReference>
<keyword evidence="5" id="KW-0547">Nucleotide-binding</keyword>
<feature type="transmembrane region" description="Helical" evidence="9">
    <location>
        <begin position="249"/>
        <end position="269"/>
    </location>
</feature>
<dbReference type="PANTHER" id="PTHR43065:SF10">
    <property type="entry name" value="PEROXIDE STRESS-ACTIVATED HISTIDINE KINASE MAK3"/>
    <property type="match status" value="1"/>
</dbReference>
<dbReference type="PANTHER" id="PTHR43065">
    <property type="entry name" value="SENSOR HISTIDINE KINASE"/>
    <property type="match status" value="1"/>
</dbReference>
<evidence type="ECO:0000256" key="7">
    <source>
        <dbReference type="ARBA" id="ARBA00022840"/>
    </source>
</evidence>
<dbReference type="InterPro" id="IPR036890">
    <property type="entry name" value="HATPase_C_sf"/>
</dbReference>
<dbReference type="InterPro" id="IPR036097">
    <property type="entry name" value="HisK_dim/P_sf"/>
</dbReference>
<dbReference type="SUPFAM" id="SSF55874">
    <property type="entry name" value="ATPase domain of HSP90 chaperone/DNA topoisomerase II/histidine kinase"/>
    <property type="match status" value="1"/>
</dbReference>
<evidence type="ECO:0000259" key="10">
    <source>
        <dbReference type="PROSITE" id="PS50109"/>
    </source>
</evidence>
<dbReference type="InterPro" id="IPR004358">
    <property type="entry name" value="Sig_transdc_His_kin-like_C"/>
</dbReference>
<dbReference type="AlphaFoldDB" id="A0A1Y0HN89"/>
<name>A0A1Y0HN89_9BACT</name>
<dbReference type="SMART" id="SM00387">
    <property type="entry name" value="HATPase_c"/>
    <property type="match status" value="1"/>
</dbReference>
<evidence type="ECO:0000256" key="1">
    <source>
        <dbReference type="ARBA" id="ARBA00000085"/>
    </source>
</evidence>
<sequence>MSVKSSFFFLTMLTFLVAIGVEAFIWVNERDNVNVMAKQNAQEIVQGFKQLLILKSDSFKKQALDYAAWNDLANFTDTKDPQWAEDNLRASIVQFGIDGMYILDQNKKILFSESNKPFLEAIEALVPFAVFDTANAGLLHFYAKVPQQGIIECYVAPIHRIDETIAQNSLAKGFVLIVKHWDEAFLEELSGYGIAEARLSAIQNDDDYNTVHEIPLSGIQGEKVGTLYLHIHNRMSEVLDRYGKKELKLTIVHTVILMIVFALLIAKFISFPLRDITVALNAKNKEPLRKYLLKENEYGAISTALCESFDTKEELEYLNKNLEKKIDEEVANSRLKDRMLFQQAKLAALGEMLGNIAHQWRQPLNTISVVISKIYLDSQMKKLTPQTLEDEIVKLRSLIQSMSSTIDDFKDFFLADTGKVLFSVSKCIEESIRMNDGGIANRDILFCVDCPQEIELNTFKKELGHVLLVLIHNAKEALIERQIAHGEITIKGYEQEHYVIIEVSDNGGGVTDEQLPHVFDPFFTTKDPTRGNGGGLYMSKQIIEQTMQGSINATNERGGLFITIVLPKDEA</sequence>
<keyword evidence="9" id="KW-0472">Membrane</keyword>